<dbReference type="PROSITE" id="PS51257">
    <property type="entry name" value="PROKAR_LIPOPROTEIN"/>
    <property type="match status" value="1"/>
</dbReference>
<evidence type="ECO:0008006" key="3">
    <source>
        <dbReference type="Google" id="ProtNLM"/>
    </source>
</evidence>
<name>A0A3D9XPH1_PARVE</name>
<dbReference type="Proteomes" id="UP000256941">
    <property type="component" value="Unassembled WGS sequence"/>
</dbReference>
<comment type="caution">
    <text evidence="1">The sequence shown here is derived from an EMBL/GenBank/DDBJ whole genome shotgun (WGS) entry which is preliminary data.</text>
</comment>
<accession>A0A3D9XPH1</accession>
<dbReference type="RefSeq" id="WP_116220833.1">
    <property type="nucleotide sequence ID" value="NZ_CP038196.1"/>
</dbReference>
<evidence type="ECO:0000313" key="1">
    <source>
        <dbReference type="EMBL" id="REF72337.1"/>
    </source>
</evidence>
<sequence length="171" mass="18056">MRSGTLGILACAMLVLGGCGRMGDSSLNPFRWFGGGSGAPRQQTLEPEGGYPTAIEDGRLPLAQITSAKWEPLYEGRMLVVTGLAASKGWWDVALVTEVPMPRGRIRPDQDGVLRLRLVGKPPLPDTFAAANPPQPASDTVTVALTLPNAALADLREVVITGAGNAITLRR</sequence>
<organism evidence="1 2">
    <name type="scientific">Paracoccus versutus</name>
    <name type="common">Thiobacillus versutus</name>
    <dbReference type="NCBI Taxonomy" id="34007"/>
    <lineage>
        <taxon>Bacteria</taxon>
        <taxon>Pseudomonadati</taxon>
        <taxon>Pseudomonadota</taxon>
        <taxon>Alphaproteobacteria</taxon>
        <taxon>Rhodobacterales</taxon>
        <taxon>Paracoccaceae</taxon>
        <taxon>Paracoccus</taxon>
    </lineage>
</organism>
<proteinExistence type="predicted"/>
<gene>
    <name evidence="1" type="ORF">BDD41_0807</name>
</gene>
<evidence type="ECO:0000313" key="2">
    <source>
        <dbReference type="Proteomes" id="UP000256941"/>
    </source>
</evidence>
<dbReference type="AlphaFoldDB" id="A0A3D9XPH1"/>
<reference evidence="1 2" key="1">
    <citation type="submission" date="2018-08" db="EMBL/GenBank/DDBJ databases">
        <title>Genomic Encyclopedia of Archaeal and Bacterial Type Strains, Phase II (KMG-II): from individual species to whole genera.</title>
        <authorList>
            <person name="Goeker M."/>
        </authorList>
    </citation>
    <scope>NUCLEOTIDE SEQUENCE [LARGE SCALE GENOMIC DNA]</scope>
    <source>
        <strain evidence="1 2">DSM 17099</strain>
    </source>
</reference>
<protein>
    <recommendedName>
        <fullName evidence="3">Lipoprotein</fullName>
    </recommendedName>
</protein>
<dbReference type="EMBL" id="QTUJ01000001">
    <property type="protein sequence ID" value="REF72337.1"/>
    <property type="molecule type" value="Genomic_DNA"/>
</dbReference>